<keyword evidence="1" id="KW-0472">Membrane</keyword>
<evidence type="ECO:0000313" key="2">
    <source>
        <dbReference type="EMBL" id="AUI68983.1"/>
    </source>
</evidence>
<evidence type="ECO:0000256" key="1">
    <source>
        <dbReference type="SAM" id="Phobius"/>
    </source>
</evidence>
<dbReference type="EMBL" id="CP018889">
    <property type="protein sequence ID" value="AUI68983.1"/>
    <property type="molecule type" value="Genomic_DNA"/>
</dbReference>
<keyword evidence="3" id="KW-1185">Reference proteome</keyword>
<sequence length="205" mass="23361">MGYYLNQRGFTLLEMLVVLIISSFVSVLLMQGLGFILQLQGRFVEQLEDLQEGALQEYWFRSTVSSTLADYKDIEPNHVFQGDSTHFSGLTVAGLDADAGVPTVFSWTLNHVADTVVLQYQQTSNEVAWQVAQWQGNEGEFRYLTRDGQWFEQWPPKTLGVEAPQLPRAILLSGKRRQQSFAWIVPLLAKDQTPIDYRLLEDNSE</sequence>
<keyword evidence="1" id="KW-1133">Transmembrane helix</keyword>
<dbReference type="AlphaFoldDB" id="A0A2N9YER6"/>
<organism evidence="2 3">
    <name type="scientific">Beggiatoa leptomitoformis</name>
    <dbReference type="NCBI Taxonomy" id="288004"/>
    <lineage>
        <taxon>Bacteria</taxon>
        <taxon>Pseudomonadati</taxon>
        <taxon>Pseudomonadota</taxon>
        <taxon>Gammaproteobacteria</taxon>
        <taxon>Thiotrichales</taxon>
        <taxon>Thiotrichaceae</taxon>
        <taxon>Beggiatoa</taxon>
    </lineage>
</organism>
<dbReference type="KEGG" id="blep:AL038_14335"/>
<evidence type="ECO:0000313" key="3">
    <source>
        <dbReference type="Proteomes" id="UP000234271"/>
    </source>
</evidence>
<name>A0A2N9YER6_9GAMM</name>
<dbReference type="Proteomes" id="UP000234271">
    <property type="component" value="Chromosome"/>
</dbReference>
<dbReference type="OrthoDB" id="5625155at2"/>
<dbReference type="InterPro" id="IPR012902">
    <property type="entry name" value="N_methyl_site"/>
</dbReference>
<proteinExistence type="predicted"/>
<accession>A0A2N9YER6</accession>
<gene>
    <name evidence="2" type="ORF">BLE401_09925</name>
</gene>
<dbReference type="NCBIfam" id="TIGR02532">
    <property type="entry name" value="IV_pilin_GFxxxE"/>
    <property type="match status" value="1"/>
</dbReference>
<feature type="transmembrane region" description="Helical" evidence="1">
    <location>
        <begin position="12"/>
        <end position="37"/>
    </location>
</feature>
<reference evidence="3" key="1">
    <citation type="submission" date="2016-12" db="EMBL/GenBank/DDBJ databases">
        <title>Complete Genome Sequence of Beggiatoa leptomitiformis D-401.</title>
        <authorList>
            <person name="Fomenkov A."/>
            <person name="Vincze T."/>
            <person name="Grabovich M."/>
            <person name="Anton B.P."/>
            <person name="Dubinina G."/>
            <person name="Orlova M."/>
            <person name="Belousova E."/>
            <person name="Roberts R.J."/>
        </authorList>
    </citation>
    <scope>NUCLEOTIDE SEQUENCE [LARGE SCALE GENOMIC DNA]</scope>
    <source>
        <strain evidence="3">D-401</strain>
    </source>
</reference>
<dbReference type="PROSITE" id="PS00409">
    <property type="entry name" value="PROKAR_NTER_METHYL"/>
    <property type="match status" value="1"/>
</dbReference>
<dbReference type="RefSeq" id="WP_062153950.1">
    <property type="nucleotide sequence ID" value="NZ_CP012373.2"/>
</dbReference>
<dbReference type="STRING" id="288004.AL038_14335"/>
<dbReference type="Pfam" id="PF07963">
    <property type="entry name" value="N_methyl"/>
    <property type="match status" value="1"/>
</dbReference>
<keyword evidence="1" id="KW-0812">Transmembrane</keyword>
<protein>
    <submittedName>
        <fullName evidence="2">Prepilin-type N-terminal cleavage/methylation domain-containing protein</fullName>
    </submittedName>
</protein>